<dbReference type="Pfam" id="PF17872">
    <property type="entry name" value="AAA_lid_10"/>
    <property type="match status" value="1"/>
</dbReference>
<evidence type="ECO:0000256" key="4">
    <source>
        <dbReference type="ARBA" id="ARBA00023125"/>
    </source>
</evidence>
<feature type="region of interest" description="Disordered" evidence="7">
    <location>
        <begin position="217"/>
        <end position="269"/>
    </location>
</feature>
<protein>
    <recommendedName>
        <fullName evidence="6">Origin recognition complex subunit 1</fullName>
    </recommendedName>
</protein>
<dbReference type="Pfam" id="PF00004">
    <property type="entry name" value="AAA"/>
    <property type="match status" value="1"/>
</dbReference>
<evidence type="ECO:0000256" key="7">
    <source>
        <dbReference type="SAM" id="MobiDB-lite"/>
    </source>
</evidence>
<evidence type="ECO:0000313" key="9">
    <source>
        <dbReference type="EMBL" id="CAE0757218.1"/>
    </source>
</evidence>
<dbReference type="AlphaFoldDB" id="A0A7S4B7T1"/>
<dbReference type="EMBL" id="HBIZ01015850">
    <property type="protein sequence ID" value="CAE0757218.1"/>
    <property type="molecule type" value="Transcribed_RNA"/>
</dbReference>
<name>A0A7S4B7T1_CHRCT</name>
<evidence type="ECO:0000256" key="5">
    <source>
        <dbReference type="ARBA" id="ARBA00023242"/>
    </source>
</evidence>
<dbReference type="Pfam" id="PF01426">
    <property type="entry name" value="BAH"/>
    <property type="match status" value="1"/>
</dbReference>
<evidence type="ECO:0000256" key="3">
    <source>
        <dbReference type="ARBA" id="ARBA00022705"/>
    </source>
</evidence>
<dbReference type="Gene3D" id="1.10.8.60">
    <property type="match status" value="1"/>
</dbReference>
<feature type="compositionally biased region" description="Polar residues" evidence="7">
    <location>
        <begin position="243"/>
        <end position="258"/>
    </location>
</feature>
<dbReference type="InterPro" id="IPR003959">
    <property type="entry name" value="ATPase_AAA_core"/>
</dbReference>
<keyword evidence="6" id="KW-0067">ATP-binding</keyword>
<dbReference type="SMART" id="SM00439">
    <property type="entry name" value="BAH"/>
    <property type="match status" value="1"/>
</dbReference>
<dbReference type="InterPro" id="IPR027417">
    <property type="entry name" value="P-loop_NTPase"/>
</dbReference>
<reference evidence="9" key="1">
    <citation type="submission" date="2021-01" db="EMBL/GenBank/DDBJ databases">
        <authorList>
            <person name="Corre E."/>
            <person name="Pelletier E."/>
            <person name="Niang G."/>
            <person name="Scheremetjew M."/>
            <person name="Finn R."/>
            <person name="Kale V."/>
            <person name="Holt S."/>
            <person name="Cochrane G."/>
            <person name="Meng A."/>
            <person name="Brown T."/>
            <person name="Cohen L."/>
        </authorList>
    </citation>
    <scope>NUCLEOTIDE SEQUENCE</scope>
    <source>
        <strain evidence="9">CCMP645</strain>
    </source>
</reference>
<keyword evidence="3 6" id="KW-0235">DNA replication</keyword>
<comment type="similarity">
    <text evidence="2 6">Belongs to the ORC1 family.</text>
</comment>
<dbReference type="InterPro" id="IPR050311">
    <property type="entry name" value="ORC1/CDC6"/>
</dbReference>
<dbReference type="SUPFAM" id="SSF52540">
    <property type="entry name" value="P-loop containing nucleoside triphosphate hydrolases"/>
    <property type="match status" value="1"/>
</dbReference>
<keyword evidence="4 6" id="KW-0238">DNA-binding</keyword>
<dbReference type="InterPro" id="IPR001025">
    <property type="entry name" value="BAH_dom"/>
</dbReference>
<keyword evidence="5 6" id="KW-0539">Nucleus</keyword>
<dbReference type="InterPro" id="IPR003593">
    <property type="entry name" value="AAA+_ATPase"/>
</dbReference>
<feature type="compositionally biased region" description="Low complexity" evidence="7">
    <location>
        <begin position="522"/>
        <end position="542"/>
    </location>
</feature>
<organism evidence="9">
    <name type="scientific">Chrysotila carterae</name>
    <name type="common">Marine alga</name>
    <name type="synonym">Syracosphaera carterae</name>
    <dbReference type="NCBI Taxonomy" id="13221"/>
    <lineage>
        <taxon>Eukaryota</taxon>
        <taxon>Haptista</taxon>
        <taxon>Haptophyta</taxon>
        <taxon>Prymnesiophyceae</taxon>
        <taxon>Isochrysidales</taxon>
        <taxon>Isochrysidaceae</taxon>
        <taxon>Chrysotila</taxon>
    </lineage>
</organism>
<comment type="subcellular location">
    <subcellularLocation>
        <location evidence="1 6">Nucleus</location>
    </subcellularLocation>
</comment>
<accession>A0A7S4B7T1</accession>
<evidence type="ECO:0000259" key="8">
    <source>
        <dbReference type="PROSITE" id="PS51038"/>
    </source>
</evidence>
<dbReference type="GO" id="GO:0005664">
    <property type="term" value="C:nuclear origin of replication recognition complex"/>
    <property type="evidence" value="ECO:0007669"/>
    <property type="project" value="TreeGrafter"/>
</dbReference>
<feature type="compositionally biased region" description="Basic and acidic residues" evidence="7">
    <location>
        <begin position="217"/>
        <end position="228"/>
    </location>
</feature>
<evidence type="ECO:0000256" key="2">
    <source>
        <dbReference type="ARBA" id="ARBA00008398"/>
    </source>
</evidence>
<dbReference type="Gene3D" id="3.40.50.300">
    <property type="entry name" value="P-loop containing nucleotide triphosphate hydrolases"/>
    <property type="match status" value="1"/>
</dbReference>
<dbReference type="GO" id="GO:0005524">
    <property type="term" value="F:ATP binding"/>
    <property type="evidence" value="ECO:0007669"/>
    <property type="project" value="UniProtKB-KW"/>
</dbReference>
<feature type="region of interest" description="Disordered" evidence="7">
    <location>
        <begin position="521"/>
        <end position="545"/>
    </location>
</feature>
<comment type="subunit">
    <text evidence="6">ORC is composed of six subunits.</text>
</comment>
<dbReference type="GO" id="GO:0016887">
    <property type="term" value="F:ATP hydrolysis activity"/>
    <property type="evidence" value="ECO:0007669"/>
    <property type="project" value="InterPro"/>
</dbReference>
<evidence type="ECO:0000256" key="1">
    <source>
        <dbReference type="ARBA" id="ARBA00004123"/>
    </source>
</evidence>
<dbReference type="GO" id="GO:0033314">
    <property type="term" value="P:mitotic DNA replication checkpoint signaling"/>
    <property type="evidence" value="ECO:0007669"/>
    <property type="project" value="TreeGrafter"/>
</dbReference>
<gene>
    <name evidence="9" type="ORF">PCAR00345_LOCUS9812</name>
</gene>
<dbReference type="Gene3D" id="2.30.30.490">
    <property type="match status" value="1"/>
</dbReference>
<keyword evidence="6" id="KW-0547">Nucleotide-binding</keyword>
<dbReference type="PROSITE" id="PS51038">
    <property type="entry name" value="BAH"/>
    <property type="match status" value="1"/>
</dbReference>
<proteinExistence type="inferred from homology"/>
<dbReference type="GO" id="GO:0003682">
    <property type="term" value="F:chromatin binding"/>
    <property type="evidence" value="ECO:0007669"/>
    <property type="project" value="InterPro"/>
</dbReference>
<feature type="domain" description="BAH" evidence="8">
    <location>
        <begin position="78"/>
        <end position="204"/>
    </location>
</feature>
<dbReference type="InterPro" id="IPR043151">
    <property type="entry name" value="BAH_sf"/>
</dbReference>
<dbReference type="InterPro" id="IPR041083">
    <property type="entry name" value="AAA_lid_10"/>
</dbReference>
<dbReference type="PANTHER" id="PTHR10763:SF23">
    <property type="entry name" value="ORIGIN RECOGNITION COMPLEX SUBUNIT 1"/>
    <property type="match status" value="1"/>
</dbReference>
<sequence length="679" mass="74582">MSEGLISSRLRSRHLYRAPEASSAWTKSGSVQKHVNETGQKRQREESATSFRFKWIGKPAEVGEQGEKFYDSVYIADERINTGDCVFVKSDNINVRWATRVVSMWQDVSGEALFEGHWLYEPEETAAGRLPGHDPREKFESVHAWENSLDVIDGVARVLNWEEYEAWLNEEQAEADTGGDEEDDDVIVCRARYNPGSGEFVPLSGASSLAEAVHLTEKRAAARTDSTRSRGGGGNGARTPSTPANASGRTGSSASPSTEHGGRRRSRFTRAAMCLTPHAAPERMPCREAEREEVTAALRSAIADGGSGTSLYLSGTPGTGKTATVHHALRVLAADESLRPFKVLEVNCMKMTAPQQVYSLLWEALSGQYAPPARASQLLDRRFTKGDGVRKKHSRDTMVLLLDELDYLVTRTQSVIYNIFEWATCAHSGIVVIGISNTMDLPERLLPRVQSRFGIMRINFLPYEHADIAAIISDRLQGLDAFDPNSIELAARKVASISGDVRRALEVCRLAAQVAEREELEAATSANENTNASTNQNTNTTAHGTKGAMAAPRHVSMSHIDEANRQLRGSVLGRSVAQLPEHQLLLLACALSLQKVRGRVDLEQHEIAERHTNLCRLYASIDTPTFEEQDEAIARLLCSRLMTPGAAPGQVRAAATAEDVRQAAKTQQRLAHILEKLPL</sequence>
<dbReference type="GO" id="GO:0003688">
    <property type="term" value="F:DNA replication origin binding"/>
    <property type="evidence" value="ECO:0007669"/>
    <property type="project" value="TreeGrafter"/>
</dbReference>
<dbReference type="PANTHER" id="PTHR10763">
    <property type="entry name" value="CELL DIVISION CONTROL PROTEIN 6-RELATED"/>
    <property type="match status" value="1"/>
</dbReference>
<dbReference type="CDD" id="cd00009">
    <property type="entry name" value="AAA"/>
    <property type="match status" value="1"/>
</dbReference>
<dbReference type="SMART" id="SM00382">
    <property type="entry name" value="AAA"/>
    <property type="match status" value="1"/>
</dbReference>
<dbReference type="GO" id="GO:0006270">
    <property type="term" value="P:DNA replication initiation"/>
    <property type="evidence" value="ECO:0007669"/>
    <property type="project" value="TreeGrafter"/>
</dbReference>
<evidence type="ECO:0000256" key="6">
    <source>
        <dbReference type="RuleBase" id="RU365058"/>
    </source>
</evidence>
<comment type="function">
    <text evidence="6">Component of the origin recognition complex (ORC) that binds origins of replication. DNA-binding is ATP-dependent, however specific DNA sequences that define origins of replication have not been identified so far. ORC is required to assemble the pre-replication complex necessary to initiate DNA replication.</text>
</comment>